<sequence>MAASASLRAVEGGPRLESGPAAFSPIFLLLVASCVCLVIVVLRALARRCAVPRGRALRRMTWRDLCLLRSERLAAWPSLALEFEAARGLWHSQTRIAAVFPRRAAAPSFEEIRRLIGEATCLEDLGNASAARDVAWDLCGFCNDAFFGGELQVDDICFVPAASEGGGAAGRQLESEAAEAVLRCTWNADLTKATLRIEFAWSHARRWTLARLTSVLLHELVHAWHDSAHWPRAEQCSMAHSTDFLAKCLLISDDCLLQDLPFFPNVFTESWALIVAEDLAQLLGSAAAALRPGGAELFQGSLIEDLLAAGLSPTEASAVKLRLNTCNIRRALEIGYDELRSWRRVVGTACMQHLACSHETPDCPDIFVRGDYVIAPRAFLLKVAAQDGRKQFSDALLGGVPDLFQQRHCDQQKSLRTN</sequence>
<dbReference type="AlphaFoldDB" id="A0A813DID4"/>
<gene>
    <name evidence="2" type="ORF">PGLA1383_LOCUS6368</name>
</gene>
<evidence type="ECO:0000313" key="2">
    <source>
        <dbReference type="EMBL" id="CAE8587531.1"/>
    </source>
</evidence>
<dbReference type="Proteomes" id="UP000654075">
    <property type="component" value="Unassembled WGS sequence"/>
</dbReference>
<comment type="caution">
    <text evidence="2">The sequence shown here is derived from an EMBL/GenBank/DDBJ whole genome shotgun (WGS) entry which is preliminary data.</text>
</comment>
<feature type="transmembrane region" description="Helical" evidence="1">
    <location>
        <begin position="22"/>
        <end position="45"/>
    </location>
</feature>
<dbReference type="EMBL" id="CAJNNV010002644">
    <property type="protein sequence ID" value="CAE8587531.1"/>
    <property type="molecule type" value="Genomic_DNA"/>
</dbReference>
<keyword evidence="3" id="KW-1185">Reference proteome</keyword>
<dbReference type="OrthoDB" id="10552170at2759"/>
<keyword evidence="1" id="KW-1133">Transmembrane helix</keyword>
<keyword evidence="1" id="KW-0472">Membrane</keyword>
<evidence type="ECO:0000313" key="3">
    <source>
        <dbReference type="Proteomes" id="UP000654075"/>
    </source>
</evidence>
<organism evidence="2 3">
    <name type="scientific">Polarella glacialis</name>
    <name type="common">Dinoflagellate</name>
    <dbReference type="NCBI Taxonomy" id="89957"/>
    <lineage>
        <taxon>Eukaryota</taxon>
        <taxon>Sar</taxon>
        <taxon>Alveolata</taxon>
        <taxon>Dinophyceae</taxon>
        <taxon>Suessiales</taxon>
        <taxon>Suessiaceae</taxon>
        <taxon>Polarella</taxon>
    </lineage>
</organism>
<keyword evidence="1" id="KW-0812">Transmembrane</keyword>
<protein>
    <submittedName>
        <fullName evidence="2">Uncharacterized protein</fullName>
    </submittedName>
</protein>
<evidence type="ECO:0000256" key="1">
    <source>
        <dbReference type="SAM" id="Phobius"/>
    </source>
</evidence>
<name>A0A813DID4_POLGL</name>
<reference evidence="2" key="1">
    <citation type="submission" date="2021-02" db="EMBL/GenBank/DDBJ databases">
        <authorList>
            <person name="Dougan E. K."/>
            <person name="Rhodes N."/>
            <person name="Thang M."/>
            <person name="Chan C."/>
        </authorList>
    </citation>
    <scope>NUCLEOTIDE SEQUENCE</scope>
</reference>
<accession>A0A813DID4</accession>
<proteinExistence type="predicted"/>